<dbReference type="Pfam" id="PF08448">
    <property type="entry name" value="PAS_4"/>
    <property type="match status" value="3"/>
</dbReference>
<dbReference type="OrthoDB" id="341208at2"/>
<dbReference type="InterPro" id="IPR013655">
    <property type="entry name" value="PAS_fold_3"/>
</dbReference>
<feature type="domain" description="PAS" evidence="9">
    <location>
        <begin position="468"/>
        <end position="538"/>
    </location>
</feature>
<dbReference type="PROSITE" id="PS50113">
    <property type="entry name" value="PAC"/>
    <property type="match status" value="3"/>
</dbReference>
<dbReference type="PRINTS" id="PR00344">
    <property type="entry name" value="BCTRLSENSOR"/>
</dbReference>
<dbReference type="InterPro" id="IPR036097">
    <property type="entry name" value="HisK_dim/P_sf"/>
</dbReference>
<evidence type="ECO:0000256" key="4">
    <source>
        <dbReference type="ARBA" id="ARBA00022679"/>
    </source>
</evidence>
<protein>
    <recommendedName>
        <fullName evidence="2">histidine kinase</fullName>
        <ecNumber evidence="2">2.7.13.3</ecNumber>
    </recommendedName>
</protein>
<dbReference type="Proteomes" id="UP000315369">
    <property type="component" value="Unassembled WGS sequence"/>
</dbReference>
<dbReference type="SMART" id="SM00387">
    <property type="entry name" value="HATPase_c"/>
    <property type="match status" value="1"/>
</dbReference>
<feature type="domain" description="PAC" evidence="10">
    <location>
        <begin position="256"/>
        <end position="308"/>
    </location>
</feature>
<dbReference type="Gene3D" id="1.10.287.130">
    <property type="match status" value="1"/>
</dbReference>
<keyword evidence="3" id="KW-0597">Phosphoprotein</keyword>
<dbReference type="EMBL" id="VIFM01000032">
    <property type="protein sequence ID" value="TQF15944.1"/>
    <property type="molecule type" value="Genomic_DNA"/>
</dbReference>
<dbReference type="RefSeq" id="WP_141642352.1">
    <property type="nucleotide sequence ID" value="NZ_VIFM01000032.1"/>
</dbReference>
<evidence type="ECO:0000256" key="7">
    <source>
        <dbReference type="SAM" id="MobiDB-lite"/>
    </source>
</evidence>
<dbReference type="Pfam" id="PF00512">
    <property type="entry name" value="HisKA"/>
    <property type="match status" value="1"/>
</dbReference>
<dbReference type="CDD" id="cd00082">
    <property type="entry name" value="HisKA"/>
    <property type="match status" value="1"/>
</dbReference>
<feature type="domain" description="PAC" evidence="10">
    <location>
        <begin position="667"/>
        <end position="723"/>
    </location>
</feature>
<dbReference type="InterPro" id="IPR003661">
    <property type="entry name" value="HisK_dim/P_dom"/>
</dbReference>
<dbReference type="InterPro" id="IPR013656">
    <property type="entry name" value="PAS_4"/>
</dbReference>
<dbReference type="AlphaFoldDB" id="A0A540X5E1"/>
<dbReference type="NCBIfam" id="TIGR00229">
    <property type="entry name" value="sensory_box"/>
    <property type="match status" value="3"/>
</dbReference>
<dbReference type="Pfam" id="PF02518">
    <property type="entry name" value="HATPase_c"/>
    <property type="match status" value="1"/>
</dbReference>
<dbReference type="GO" id="GO:0000155">
    <property type="term" value="F:phosphorelay sensor kinase activity"/>
    <property type="evidence" value="ECO:0007669"/>
    <property type="project" value="InterPro"/>
</dbReference>
<dbReference type="InterPro" id="IPR005467">
    <property type="entry name" value="His_kinase_dom"/>
</dbReference>
<dbReference type="InterPro" id="IPR001610">
    <property type="entry name" value="PAC"/>
</dbReference>
<evidence type="ECO:0000256" key="2">
    <source>
        <dbReference type="ARBA" id="ARBA00012438"/>
    </source>
</evidence>
<dbReference type="InterPro" id="IPR036890">
    <property type="entry name" value="HATPase_C_sf"/>
</dbReference>
<dbReference type="InterPro" id="IPR052162">
    <property type="entry name" value="Sensor_kinase/Photoreceptor"/>
</dbReference>
<dbReference type="EC" id="2.7.13.3" evidence="2"/>
<dbReference type="SMART" id="SM00091">
    <property type="entry name" value="PAS"/>
    <property type="match status" value="5"/>
</dbReference>
<organism evidence="11 12">
    <name type="scientific">Myxococcus llanfairpwllgwyngyllgogerychwyrndrobwllllantysiliogogogochensis</name>
    <dbReference type="NCBI Taxonomy" id="2590453"/>
    <lineage>
        <taxon>Bacteria</taxon>
        <taxon>Pseudomonadati</taxon>
        <taxon>Myxococcota</taxon>
        <taxon>Myxococcia</taxon>
        <taxon>Myxococcales</taxon>
        <taxon>Cystobacterineae</taxon>
        <taxon>Myxococcaceae</taxon>
        <taxon>Myxococcus</taxon>
    </lineage>
</organism>
<keyword evidence="12" id="KW-1185">Reference proteome</keyword>
<evidence type="ECO:0000259" key="10">
    <source>
        <dbReference type="PROSITE" id="PS50113"/>
    </source>
</evidence>
<evidence type="ECO:0000256" key="5">
    <source>
        <dbReference type="ARBA" id="ARBA00022777"/>
    </source>
</evidence>
<evidence type="ECO:0000313" key="12">
    <source>
        <dbReference type="Proteomes" id="UP000315369"/>
    </source>
</evidence>
<comment type="catalytic activity">
    <reaction evidence="1">
        <text>ATP + protein L-histidine = ADP + protein N-phospho-L-histidine.</text>
        <dbReference type="EC" id="2.7.13.3"/>
    </reaction>
</comment>
<dbReference type="InterPro" id="IPR035965">
    <property type="entry name" value="PAS-like_dom_sf"/>
</dbReference>
<dbReference type="InterPro" id="IPR000700">
    <property type="entry name" value="PAS-assoc_C"/>
</dbReference>
<dbReference type="Gene3D" id="3.30.450.20">
    <property type="entry name" value="PAS domain"/>
    <property type="match status" value="6"/>
</dbReference>
<evidence type="ECO:0000259" key="8">
    <source>
        <dbReference type="PROSITE" id="PS50109"/>
    </source>
</evidence>
<evidence type="ECO:0000259" key="9">
    <source>
        <dbReference type="PROSITE" id="PS50112"/>
    </source>
</evidence>
<feature type="coiled-coil region" evidence="6">
    <location>
        <begin position="448"/>
        <end position="475"/>
    </location>
</feature>
<reference evidence="11 12" key="1">
    <citation type="submission" date="2019-06" db="EMBL/GenBank/DDBJ databases">
        <authorList>
            <person name="Livingstone P."/>
            <person name="Whitworth D."/>
        </authorList>
    </citation>
    <scope>NUCLEOTIDE SEQUENCE [LARGE SCALE GENOMIC DNA]</scope>
    <source>
        <strain evidence="11 12">AM401</strain>
    </source>
</reference>
<keyword evidence="5" id="KW-0418">Kinase</keyword>
<evidence type="ECO:0000256" key="3">
    <source>
        <dbReference type="ARBA" id="ARBA00022553"/>
    </source>
</evidence>
<dbReference type="SUPFAM" id="SSF55874">
    <property type="entry name" value="ATPase domain of HSP90 chaperone/DNA topoisomerase II/histidine kinase"/>
    <property type="match status" value="1"/>
</dbReference>
<dbReference type="CDD" id="cd00075">
    <property type="entry name" value="HATPase"/>
    <property type="match status" value="1"/>
</dbReference>
<dbReference type="PROSITE" id="PS50109">
    <property type="entry name" value="HIS_KIN"/>
    <property type="match status" value="1"/>
</dbReference>
<accession>A0A540X5E1</accession>
<feature type="domain" description="Histidine kinase" evidence="8">
    <location>
        <begin position="874"/>
        <end position="1094"/>
    </location>
</feature>
<sequence length="1104" mass="122803">MDAQLPVEVSCSRDSEQAPSPCQLVQGETAGGTVRGPGASETEKESIEGVSPEQSRFFLETMVAGAPVGLAFVDLELRFIHINDALAEMNGLPREAHLGRKVRDVVPDLWPTIEPHYRQVIEHGLPVRNLEIVGSTAKEAGVPRNFVINYFPVRDAGGALQGVGITVVETTEQKRANQAIRMNEQRYRSLVEATAQTVWTTDGRGALNEPAPRWMAFTGQSLGAHLGLGWLDAIHPGDRGRFMKEWVRALETREPYRGELRLQFHDSTWRDVIVRGVPVFDEDGLVREWMSTAEDVSERKQAEQELRQTTLALAASDERYRTFVAQSTEGIWRLEMEPPLDTRMTEDALVEAMASTGRIAETNEVMARMSGFESARAMVGCTLRQLVTRVGDTQGASIRGFVRGGFRVQDMETRLPDRDGVMRVRLANLFGVVVDGWLVRVWGTQRDMTEQALAKEALEQSREQARQREHQLRTITDALPALVAYLDQGERYLFCNRAFETWFGLRPSDVVGRTIREVGGETLYPLFKDWVRKALAGEHVTYETALALRDGRTLHVQSTYVPSADAQGRIQGCVVLVNDITDRKRTEAEVENQRARLYDILMSAPASIAIISGHEQVFTLVNPIFKGMSNDAELVGQSLRELAERSEKGREYSQTLEKVYETGLQLRLTETPLLLNFRGTGLEQRYFNITYQPLRDTSGQVDSVMSFALDVTEQVRARHQAEELAAHLDSQQKWMESVLDLSPIALLLMEPHTGKVLFANQAARNLTGGQFPLGVPVQRYDTVYRVLDPQGGVIPNEQTPGARAARGETLRRTPLTWQLGPGIPREFLVDSEQLPSMYGHPATIVLALQDVTQLKDIEVRLQEAVRLRDEFLTVASHELKTPLTPLQIKLQGLAREAATSTSEEHLRESVLRASESTSLQVRKLAALINDLLDVTQLTGATLPLELGRVDLSAVAREVAEQLRAQAAQADCALDVQAPVPVMGRWDARRLEQVVRGLVSNAIKYGSGRPVRIRVEEREGRGRLTVRDEGIGIAPEDLSRIFEKFGRAVSARNYGGLGLGLFISRRIVEAHQGTIRAESQRGHGATFVVELPLTGPEPSSPPSIH</sequence>
<evidence type="ECO:0000256" key="1">
    <source>
        <dbReference type="ARBA" id="ARBA00000085"/>
    </source>
</evidence>
<feature type="domain" description="PAC" evidence="10">
    <location>
        <begin position="540"/>
        <end position="592"/>
    </location>
</feature>
<feature type="domain" description="PAS" evidence="9">
    <location>
        <begin position="55"/>
        <end position="124"/>
    </location>
</feature>
<dbReference type="InterPro" id="IPR000014">
    <property type="entry name" value="PAS"/>
</dbReference>
<evidence type="ECO:0000313" key="11">
    <source>
        <dbReference type="EMBL" id="TQF15944.1"/>
    </source>
</evidence>
<dbReference type="SUPFAM" id="SSF55785">
    <property type="entry name" value="PYP-like sensor domain (PAS domain)"/>
    <property type="match status" value="5"/>
</dbReference>
<dbReference type="Pfam" id="PF08447">
    <property type="entry name" value="PAS_3"/>
    <property type="match status" value="1"/>
</dbReference>
<dbReference type="FunFam" id="3.30.450.20:FF:000099">
    <property type="entry name" value="Sensory box sensor histidine kinase"/>
    <property type="match status" value="1"/>
</dbReference>
<feature type="region of interest" description="Disordered" evidence="7">
    <location>
        <begin position="1"/>
        <end position="51"/>
    </location>
</feature>
<name>A0A540X5E1_9BACT</name>
<dbReference type="PANTHER" id="PTHR43304">
    <property type="entry name" value="PHYTOCHROME-LIKE PROTEIN CPH1"/>
    <property type="match status" value="1"/>
</dbReference>
<evidence type="ECO:0000256" key="6">
    <source>
        <dbReference type="SAM" id="Coils"/>
    </source>
</evidence>
<dbReference type="PANTHER" id="PTHR43304:SF1">
    <property type="entry name" value="PAC DOMAIN-CONTAINING PROTEIN"/>
    <property type="match status" value="1"/>
</dbReference>
<dbReference type="InterPro" id="IPR004358">
    <property type="entry name" value="Sig_transdc_His_kin-like_C"/>
</dbReference>
<dbReference type="PROSITE" id="PS50112">
    <property type="entry name" value="PAS"/>
    <property type="match status" value="2"/>
</dbReference>
<dbReference type="SUPFAM" id="SSF47384">
    <property type="entry name" value="Homodimeric domain of signal transducing histidine kinase"/>
    <property type="match status" value="1"/>
</dbReference>
<comment type="caution">
    <text evidence="11">The sequence shown here is derived from an EMBL/GenBank/DDBJ whole genome shotgun (WGS) entry which is preliminary data.</text>
</comment>
<dbReference type="CDD" id="cd00130">
    <property type="entry name" value="PAS"/>
    <property type="match status" value="2"/>
</dbReference>
<dbReference type="SMART" id="SM00388">
    <property type="entry name" value="HisKA"/>
    <property type="match status" value="1"/>
</dbReference>
<gene>
    <name evidence="11" type="ORF">FJV41_10750</name>
</gene>
<dbReference type="SMART" id="SM00086">
    <property type="entry name" value="PAC"/>
    <property type="match status" value="4"/>
</dbReference>
<proteinExistence type="predicted"/>
<dbReference type="FunFam" id="3.30.565.10:FF:000006">
    <property type="entry name" value="Sensor histidine kinase WalK"/>
    <property type="match status" value="1"/>
</dbReference>
<dbReference type="Gene3D" id="3.30.565.10">
    <property type="entry name" value="Histidine kinase-like ATPase, C-terminal domain"/>
    <property type="match status" value="1"/>
</dbReference>
<keyword evidence="6" id="KW-0175">Coiled coil</keyword>
<keyword evidence="4" id="KW-0808">Transferase</keyword>
<dbReference type="InterPro" id="IPR003594">
    <property type="entry name" value="HATPase_dom"/>
</dbReference>